<sequence>MCDNQHPPNRKGGSNESCATLAAMSTPVNVYGDCMRDAPYCVKADAKLGAEISTTKTDRDLGIKLDEFIAKNEQD</sequence>
<keyword evidence="1" id="KW-1185">Reference proteome</keyword>
<name>A0A915IGV3_ROMCU</name>
<dbReference type="AlphaFoldDB" id="A0A915IGV3"/>
<organism evidence="1 2">
    <name type="scientific">Romanomermis culicivorax</name>
    <name type="common">Nematode worm</name>
    <dbReference type="NCBI Taxonomy" id="13658"/>
    <lineage>
        <taxon>Eukaryota</taxon>
        <taxon>Metazoa</taxon>
        <taxon>Ecdysozoa</taxon>
        <taxon>Nematoda</taxon>
        <taxon>Enoplea</taxon>
        <taxon>Dorylaimia</taxon>
        <taxon>Mermithida</taxon>
        <taxon>Mermithoidea</taxon>
        <taxon>Mermithidae</taxon>
        <taxon>Romanomermis</taxon>
    </lineage>
</organism>
<evidence type="ECO:0000313" key="2">
    <source>
        <dbReference type="WBParaSite" id="nRc.2.0.1.t13039-RA"/>
    </source>
</evidence>
<accession>A0A915IGV3</accession>
<protein>
    <submittedName>
        <fullName evidence="2">Uncharacterized protein</fullName>
    </submittedName>
</protein>
<dbReference type="WBParaSite" id="nRc.2.0.1.t13039-RA">
    <property type="protein sequence ID" value="nRc.2.0.1.t13039-RA"/>
    <property type="gene ID" value="nRc.2.0.1.g13039"/>
</dbReference>
<reference evidence="2" key="1">
    <citation type="submission" date="2022-11" db="UniProtKB">
        <authorList>
            <consortium name="WormBaseParasite"/>
        </authorList>
    </citation>
    <scope>IDENTIFICATION</scope>
</reference>
<proteinExistence type="predicted"/>
<dbReference type="Proteomes" id="UP000887565">
    <property type="component" value="Unplaced"/>
</dbReference>
<evidence type="ECO:0000313" key="1">
    <source>
        <dbReference type="Proteomes" id="UP000887565"/>
    </source>
</evidence>